<sequence length="121" mass="12584">MALDPRDLLRPLKPQSEPAPLGGTRAERIQRVQIGLIGIGAMVLLLGLADIVTERAQQTQADAVPEAAPTTEPTQAPKPRDPLADAGVVPELSGDPTPSPSSSATQATQDVPLPNTDVPLE</sequence>
<organism evidence="2 3">
    <name type="scientific">Erythrobacter westpacificensis</name>
    <dbReference type="NCBI Taxonomy" id="1055231"/>
    <lineage>
        <taxon>Bacteria</taxon>
        <taxon>Pseudomonadati</taxon>
        <taxon>Pseudomonadota</taxon>
        <taxon>Alphaproteobacteria</taxon>
        <taxon>Sphingomonadales</taxon>
        <taxon>Erythrobacteraceae</taxon>
        <taxon>Erythrobacter/Porphyrobacter group</taxon>
        <taxon>Erythrobacter</taxon>
    </lineage>
</organism>
<comment type="caution">
    <text evidence="2">The sequence shown here is derived from an EMBL/GenBank/DDBJ whole genome shotgun (WGS) entry which is preliminary data.</text>
</comment>
<feature type="compositionally biased region" description="Low complexity" evidence="1">
    <location>
        <begin position="100"/>
        <end position="109"/>
    </location>
</feature>
<reference evidence="3" key="1">
    <citation type="journal article" date="2019" name="Int. J. Syst. Evol. Microbiol.">
        <title>The Global Catalogue of Microorganisms (GCM) 10K type strain sequencing project: providing services to taxonomists for standard genome sequencing and annotation.</title>
        <authorList>
            <consortium name="The Broad Institute Genomics Platform"/>
            <consortium name="The Broad Institute Genome Sequencing Center for Infectious Disease"/>
            <person name="Wu L."/>
            <person name="Ma J."/>
        </authorList>
    </citation>
    <scope>NUCLEOTIDE SEQUENCE [LARGE SCALE GENOMIC DNA]</scope>
    <source>
        <strain evidence="3">JCM 18014</strain>
    </source>
</reference>
<dbReference type="EMBL" id="BAABHV010000022">
    <property type="protein sequence ID" value="GAA5061959.1"/>
    <property type="molecule type" value="Genomic_DNA"/>
</dbReference>
<feature type="region of interest" description="Disordered" evidence="1">
    <location>
        <begin position="1"/>
        <end position="26"/>
    </location>
</feature>
<feature type="region of interest" description="Disordered" evidence="1">
    <location>
        <begin position="56"/>
        <end position="121"/>
    </location>
</feature>
<protein>
    <submittedName>
        <fullName evidence="2">Uncharacterized protein</fullName>
    </submittedName>
</protein>
<feature type="compositionally biased region" description="Basic and acidic residues" evidence="1">
    <location>
        <begin position="1"/>
        <end position="10"/>
    </location>
</feature>
<evidence type="ECO:0000313" key="3">
    <source>
        <dbReference type="Proteomes" id="UP001500518"/>
    </source>
</evidence>
<gene>
    <name evidence="2" type="ORF">GCM10023208_31910</name>
</gene>
<accession>A0ABP9KML1</accession>
<dbReference type="Proteomes" id="UP001500518">
    <property type="component" value="Unassembled WGS sequence"/>
</dbReference>
<evidence type="ECO:0000313" key="2">
    <source>
        <dbReference type="EMBL" id="GAA5061959.1"/>
    </source>
</evidence>
<dbReference type="RefSeq" id="WP_346033993.1">
    <property type="nucleotide sequence ID" value="NZ_BAABHV010000022.1"/>
</dbReference>
<name>A0ABP9KML1_9SPHN</name>
<keyword evidence="3" id="KW-1185">Reference proteome</keyword>
<proteinExistence type="predicted"/>
<evidence type="ECO:0000256" key="1">
    <source>
        <dbReference type="SAM" id="MobiDB-lite"/>
    </source>
</evidence>